<name>L1J3R6_GUITC</name>
<dbReference type="GO" id="GO:0009507">
    <property type="term" value="C:chloroplast"/>
    <property type="evidence" value="ECO:0007669"/>
    <property type="project" value="UniProtKB-SubCell"/>
</dbReference>
<comment type="pathway">
    <text evidence="3 15">Pyrimidine metabolism; UMP biosynthesis via salvage pathway; UMP from uridine: step 1/1.</text>
</comment>
<evidence type="ECO:0000256" key="8">
    <source>
        <dbReference type="ARBA" id="ARBA00022490"/>
    </source>
</evidence>
<feature type="signal peptide" evidence="17">
    <location>
        <begin position="1"/>
        <end position="21"/>
    </location>
</feature>
<keyword evidence="11 15" id="KW-0418">Kinase</keyword>
<evidence type="ECO:0000256" key="6">
    <source>
        <dbReference type="ARBA" id="ARBA00012137"/>
    </source>
</evidence>
<dbReference type="UniPathway" id="UPA00579">
    <property type="reaction ID" value="UER00640"/>
</dbReference>
<feature type="domain" description="Phosphoribulokinase/uridine kinase" evidence="18">
    <location>
        <begin position="97"/>
        <end position="280"/>
    </location>
</feature>
<dbReference type="GO" id="GO:0044211">
    <property type="term" value="P:CTP salvage"/>
    <property type="evidence" value="ECO:0007669"/>
    <property type="project" value="UniProtKB-UniPathway"/>
</dbReference>
<evidence type="ECO:0000256" key="1">
    <source>
        <dbReference type="ARBA" id="ARBA00004229"/>
    </source>
</evidence>
<comment type="pathway">
    <text evidence="4 15">Pyrimidine metabolism; CTP biosynthesis via salvage pathway; CTP from cytidine: step 1/3.</text>
</comment>
<protein>
    <recommendedName>
        <fullName evidence="7 15">Uridine kinase</fullName>
        <ecNumber evidence="6 15">2.7.1.48</ecNumber>
    </recommendedName>
</protein>
<dbReference type="AlphaFoldDB" id="L1J3R6"/>
<dbReference type="UniPathway" id="UPA00574">
    <property type="reaction ID" value="UER00637"/>
</dbReference>
<evidence type="ECO:0000256" key="9">
    <source>
        <dbReference type="ARBA" id="ARBA00022679"/>
    </source>
</evidence>
<organism evidence="19">
    <name type="scientific">Guillardia theta (strain CCMP2712)</name>
    <name type="common">Cryptophyte</name>
    <dbReference type="NCBI Taxonomy" id="905079"/>
    <lineage>
        <taxon>Eukaryota</taxon>
        <taxon>Cryptophyceae</taxon>
        <taxon>Pyrenomonadales</taxon>
        <taxon>Geminigeraceae</taxon>
        <taxon>Guillardia</taxon>
    </lineage>
</organism>
<sequence>MWKGAYIATVFAALMLEFSHAGVVENHQMPLTKKPSQERGDSICRHVQEASAEMQREEQQGTLRRSKSTFWIEGYKAGCMQFLQSYIPDHRDGKPLVVGIAGGSGSGKTTIMDVIVEHLGKENVAVLSHDNYYRHRPHLTVEERDNINFDHPDSLETELMVQHLQELINGTAVRAPVYDFATHLRKTNETLLIEPRPIILVEGILILYEQVLRNHMNLKVYVDVEADRRIIRRIDRDMVERGRCFHSIVHQYLDTVKPMHDAFVEPSKQFADVIIPFGGRNIAAIQVLLERLKAHMRNNFAYVQATNPDAQSVGGEGDGGRETNLTKPTPGSDSPIRAMSPVLEGTPIYHSRRTPSTLRLPHEKSFHHEFPPEDGYSL</sequence>
<proteinExistence type="inferred from homology"/>
<evidence type="ECO:0000256" key="2">
    <source>
        <dbReference type="ARBA" id="ARBA00004496"/>
    </source>
</evidence>
<evidence type="ECO:0000256" key="13">
    <source>
        <dbReference type="ARBA" id="ARBA00047436"/>
    </source>
</evidence>
<evidence type="ECO:0000256" key="16">
    <source>
        <dbReference type="SAM" id="MobiDB-lite"/>
    </source>
</evidence>
<comment type="catalytic activity">
    <reaction evidence="13 15">
        <text>cytidine + ATP = CMP + ADP + H(+)</text>
        <dbReference type="Rhea" id="RHEA:24674"/>
        <dbReference type="ChEBI" id="CHEBI:15378"/>
        <dbReference type="ChEBI" id="CHEBI:17562"/>
        <dbReference type="ChEBI" id="CHEBI:30616"/>
        <dbReference type="ChEBI" id="CHEBI:60377"/>
        <dbReference type="ChEBI" id="CHEBI:456216"/>
        <dbReference type="EC" id="2.7.1.48"/>
    </reaction>
</comment>
<evidence type="ECO:0000256" key="15">
    <source>
        <dbReference type="RuleBase" id="RU003825"/>
    </source>
</evidence>
<dbReference type="NCBIfam" id="NF004018">
    <property type="entry name" value="PRK05480.1"/>
    <property type="match status" value="1"/>
</dbReference>
<dbReference type="CDD" id="cd02023">
    <property type="entry name" value="UMPK"/>
    <property type="match status" value="1"/>
</dbReference>
<dbReference type="InterPro" id="IPR000764">
    <property type="entry name" value="Uridine_kinase-like"/>
</dbReference>
<reference evidence="21" key="2">
    <citation type="submission" date="2012-11" db="EMBL/GenBank/DDBJ databases">
        <authorList>
            <person name="Kuo A."/>
            <person name="Curtis B.A."/>
            <person name="Tanifuji G."/>
            <person name="Burki F."/>
            <person name="Gruber A."/>
            <person name="Irimia M."/>
            <person name="Maruyama S."/>
            <person name="Arias M.C."/>
            <person name="Ball S.G."/>
            <person name="Gile G.H."/>
            <person name="Hirakawa Y."/>
            <person name="Hopkins J.F."/>
            <person name="Rensing S.A."/>
            <person name="Schmutz J."/>
            <person name="Symeonidi A."/>
            <person name="Elias M."/>
            <person name="Eveleigh R.J."/>
            <person name="Herman E.K."/>
            <person name="Klute M.J."/>
            <person name="Nakayama T."/>
            <person name="Obornik M."/>
            <person name="Reyes-Prieto A."/>
            <person name="Armbrust E.V."/>
            <person name="Aves S.J."/>
            <person name="Beiko R.G."/>
            <person name="Coutinho P."/>
            <person name="Dacks J.B."/>
            <person name="Durnford D.G."/>
            <person name="Fast N.M."/>
            <person name="Green B.R."/>
            <person name="Grisdale C."/>
            <person name="Hempe F."/>
            <person name="Henrissat B."/>
            <person name="Hoppner M.P."/>
            <person name="Ishida K.-I."/>
            <person name="Kim E."/>
            <person name="Koreny L."/>
            <person name="Kroth P.G."/>
            <person name="Liu Y."/>
            <person name="Malik S.-B."/>
            <person name="Maier U.G."/>
            <person name="McRose D."/>
            <person name="Mock T."/>
            <person name="Neilson J.A."/>
            <person name="Onodera N.T."/>
            <person name="Poole A.M."/>
            <person name="Pritham E.J."/>
            <person name="Richards T.A."/>
            <person name="Rocap G."/>
            <person name="Roy S.W."/>
            <person name="Sarai C."/>
            <person name="Schaack S."/>
            <person name="Shirato S."/>
            <person name="Slamovits C.H."/>
            <person name="Spencer D.F."/>
            <person name="Suzuki S."/>
            <person name="Worden A.Z."/>
            <person name="Zauner S."/>
            <person name="Barry K."/>
            <person name="Bell C."/>
            <person name="Bharti A.K."/>
            <person name="Crow J.A."/>
            <person name="Grimwood J."/>
            <person name="Kramer R."/>
            <person name="Lindquist E."/>
            <person name="Lucas S."/>
            <person name="Salamov A."/>
            <person name="McFadden G.I."/>
            <person name="Lane C.E."/>
            <person name="Keeling P.J."/>
            <person name="Gray M.W."/>
            <person name="Grigoriev I.V."/>
            <person name="Archibald J.M."/>
        </authorList>
    </citation>
    <scope>NUCLEOTIDE SEQUENCE</scope>
    <source>
        <strain evidence="21">CCMP2712</strain>
    </source>
</reference>
<evidence type="ECO:0000313" key="19">
    <source>
        <dbReference type="EMBL" id="EKX43156.1"/>
    </source>
</evidence>
<reference evidence="20" key="3">
    <citation type="submission" date="2015-06" db="UniProtKB">
        <authorList>
            <consortium name="EnsemblProtists"/>
        </authorList>
    </citation>
    <scope>IDENTIFICATION</scope>
</reference>
<keyword evidence="21" id="KW-1185">Reference proteome</keyword>
<comment type="similarity">
    <text evidence="5 15">Belongs to the uridine kinase family.</text>
</comment>
<evidence type="ECO:0000313" key="20">
    <source>
        <dbReference type="EnsemblProtists" id="EKX43156"/>
    </source>
</evidence>
<dbReference type="GO" id="GO:0005524">
    <property type="term" value="F:ATP binding"/>
    <property type="evidence" value="ECO:0007669"/>
    <property type="project" value="UniProtKB-KW"/>
</dbReference>
<dbReference type="HAMAP" id="MF_00551">
    <property type="entry name" value="Uridine_kinase"/>
    <property type="match status" value="1"/>
</dbReference>
<dbReference type="HOGENOM" id="CLU_732472_0_0_1"/>
<dbReference type="RefSeq" id="XP_005830136.1">
    <property type="nucleotide sequence ID" value="XM_005830079.1"/>
</dbReference>
<feature type="compositionally biased region" description="Basic and acidic residues" evidence="16">
    <location>
        <begin position="360"/>
        <end position="371"/>
    </location>
</feature>
<evidence type="ECO:0000256" key="14">
    <source>
        <dbReference type="ARBA" id="ARBA00048909"/>
    </source>
</evidence>
<feature type="chain" id="PRO_5008770853" description="Uridine kinase" evidence="17">
    <location>
        <begin position="22"/>
        <end position="378"/>
    </location>
</feature>
<keyword evidence="8" id="KW-0963">Cytoplasm</keyword>
<dbReference type="InterPro" id="IPR027417">
    <property type="entry name" value="P-loop_NTPase"/>
</dbReference>
<dbReference type="InterPro" id="IPR026008">
    <property type="entry name" value="Uridine_kinase"/>
</dbReference>
<evidence type="ECO:0000256" key="5">
    <source>
        <dbReference type="ARBA" id="ARBA00005408"/>
    </source>
</evidence>
<dbReference type="Pfam" id="PF00485">
    <property type="entry name" value="PRK"/>
    <property type="match status" value="1"/>
</dbReference>
<evidence type="ECO:0000256" key="11">
    <source>
        <dbReference type="ARBA" id="ARBA00022777"/>
    </source>
</evidence>
<keyword evidence="9 15" id="KW-0808">Transferase</keyword>
<dbReference type="Proteomes" id="UP000011087">
    <property type="component" value="Unassembled WGS sequence"/>
</dbReference>
<dbReference type="eggNOG" id="KOG4203">
    <property type="taxonomic scope" value="Eukaryota"/>
</dbReference>
<keyword evidence="10 15" id="KW-0547">Nucleotide-binding</keyword>
<dbReference type="PRINTS" id="PR00988">
    <property type="entry name" value="URIDINKINASE"/>
</dbReference>
<dbReference type="OrthoDB" id="10257085at2759"/>
<dbReference type="STRING" id="905079.L1J3R6"/>
<dbReference type="InterPro" id="IPR006083">
    <property type="entry name" value="PRK/URK"/>
</dbReference>
<dbReference type="GO" id="GO:0044206">
    <property type="term" value="P:UMP salvage"/>
    <property type="evidence" value="ECO:0007669"/>
    <property type="project" value="UniProtKB-UniPathway"/>
</dbReference>
<reference evidence="19 21" key="1">
    <citation type="journal article" date="2012" name="Nature">
        <title>Algal genomes reveal evolutionary mosaicism and the fate of nucleomorphs.</title>
        <authorList>
            <consortium name="DOE Joint Genome Institute"/>
            <person name="Curtis B.A."/>
            <person name="Tanifuji G."/>
            <person name="Burki F."/>
            <person name="Gruber A."/>
            <person name="Irimia M."/>
            <person name="Maruyama S."/>
            <person name="Arias M.C."/>
            <person name="Ball S.G."/>
            <person name="Gile G.H."/>
            <person name="Hirakawa Y."/>
            <person name="Hopkins J.F."/>
            <person name="Kuo A."/>
            <person name="Rensing S.A."/>
            <person name="Schmutz J."/>
            <person name="Symeonidi A."/>
            <person name="Elias M."/>
            <person name="Eveleigh R.J."/>
            <person name="Herman E.K."/>
            <person name="Klute M.J."/>
            <person name="Nakayama T."/>
            <person name="Obornik M."/>
            <person name="Reyes-Prieto A."/>
            <person name="Armbrust E.V."/>
            <person name="Aves S.J."/>
            <person name="Beiko R.G."/>
            <person name="Coutinho P."/>
            <person name="Dacks J.B."/>
            <person name="Durnford D.G."/>
            <person name="Fast N.M."/>
            <person name="Green B.R."/>
            <person name="Grisdale C.J."/>
            <person name="Hempel F."/>
            <person name="Henrissat B."/>
            <person name="Hoppner M.P."/>
            <person name="Ishida K."/>
            <person name="Kim E."/>
            <person name="Koreny L."/>
            <person name="Kroth P.G."/>
            <person name="Liu Y."/>
            <person name="Malik S.B."/>
            <person name="Maier U.G."/>
            <person name="McRose D."/>
            <person name="Mock T."/>
            <person name="Neilson J.A."/>
            <person name="Onodera N.T."/>
            <person name="Poole A.M."/>
            <person name="Pritham E.J."/>
            <person name="Richards T.A."/>
            <person name="Rocap G."/>
            <person name="Roy S.W."/>
            <person name="Sarai C."/>
            <person name="Schaack S."/>
            <person name="Shirato S."/>
            <person name="Slamovits C.H."/>
            <person name="Spencer D.F."/>
            <person name="Suzuki S."/>
            <person name="Worden A.Z."/>
            <person name="Zauner S."/>
            <person name="Barry K."/>
            <person name="Bell C."/>
            <person name="Bharti A.K."/>
            <person name="Crow J.A."/>
            <person name="Grimwood J."/>
            <person name="Kramer R."/>
            <person name="Lindquist E."/>
            <person name="Lucas S."/>
            <person name="Salamov A."/>
            <person name="McFadden G.I."/>
            <person name="Lane C.E."/>
            <person name="Keeling P.J."/>
            <person name="Gray M.W."/>
            <person name="Grigoriev I.V."/>
            <person name="Archibald J.M."/>
        </authorList>
    </citation>
    <scope>NUCLEOTIDE SEQUENCE</scope>
    <source>
        <strain evidence="19 21">CCMP2712</strain>
    </source>
</reference>
<evidence type="ECO:0000256" key="10">
    <source>
        <dbReference type="ARBA" id="ARBA00022741"/>
    </source>
</evidence>
<dbReference type="NCBIfam" id="TIGR00235">
    <property type="entry name" value="udk"/>
    <property type="match status" value="1"/>
</dbReference>
<dbReference type="EC" id="2.7.1.48" evidence="6 15"/>
<evidence type="ECO:0000256" key="17">
    <source>
        <dbReference type="SAM" id="SignalP"/>
    </source>
</evidence>
<evidence type="ECO:0000256" key="4">
    <source>
        <dbReference type="ARBA" id="ARBA00004784"/>
    </source>
</evidence>
<feature type="compositionally biased region" description="Polar residues" evidence="16">
    <location>
        <begin position="323"/>
        <end position="332"/>
    </location>
</feature>
<evidence type="ECO:0000256" key="3">
    <source>
        <dbReference type="ARBA" id="ARBA00004690"/>
    </source>
</evidence>
<dbReference type="EMBL" id="JH993012">
    <property type="protein sequence ID" value="EKX43156.1"/>
    <property type="molecule type" value="Genomic_DNA"/>
</dbReference>
<dbReference type="SUPFAM" id="SSF52540">
    <property type="entry name" value="P-loop containing nucleoside triphosphate hydrolases"/>
    <property type="match status" value="1"/>
</dbReference>
<feature type="region of interest" description="Disordered" evidence="16">
    <location>
        <begin position="307"/>
        <end position="378"/>
    </location>
</feature>
<gene>
    <name evidence="19" type="ORF">GUITHDRAFT_163944</name>
</gene>
<dbReference type="PaxDb" id="55529-EKX43156"/>
<accession>L1J3R6</accession>
<evidence type="ECO:0000256" key="12">
    <source>
        <dbReference type="ARBA" id="ARBA00022840"/>
    </source>
</evidence>
<comment type="subcellular location">
    <subcellularLocation>
        <location evidence="2">Cytoplasm</location>
    </subcellularLocation>
    <subcellularLocation>
        <location evidence="1">Plastid</location>
        <location evidence="1">Chloroplast</location>
    </subcellularLocation>
</comment>
<dbReference type="OMA" id="CITANGF"/>
<keyword evidence="17" id="KW-0732">Signal</keyword>
<evidence type="ECO:0000259" key="18">
    <source>
        <dbReference type="Pfam" id="PF00485"/>
    </source>
</evidence>
<dbReference type="KEGG" id="gtt:GUITHDRAFT_163944"/>
<keyword evidence="12 15" id="KW-0067">ATP-binding</keyword>
<comment type="catalytic activity">
    <reaction evidence="14 15">
        <text>uridine + ATP = UMP + ADP + H(+)</text>
        <dbReference type="Rhea" id="RHEA:16825"/>
        <dbReference type="ChEBI" id="CHEBI:15378"/>
        <dbReference type="ChEBI" id="CHEBI:16704"/>
        <dbReference type="ChEBI" id="CHEBI:30616"/>
        <dbReference type="ChEBI" id="CHEBI:57865"/>
        <dbReference type="ChEBI" id="CHEBI:456216"/>
        <dbReference type="EC" id="2.7.1.48"/>
    </reaction>
</comment>
<dbReference type="Gene3D" id="3.40.50.300">
    <property type="entry name" value="P-loop containing nucleotide triphosphate hydrolases"/>
    <property type="match status" value="1"/>
</dbReference>
<dbReference type="EnsemblProtists" id="EKX43156">
    <property type="protein sequence ID" value="EKX43156"/>
    <property type="gene ID" value="GUITHDRAFT_163944"/>
</dbReference>
<dbReference type="GO" id="GO:0004849">
    <property type="term" value="F:uridine kinase activity"/>
    <property type="evidence" value="ECO:0007669"/>
    <property type="project" value="UniProtKB-EC"/>
</dbReference>
<dbReference type="PANTHER" id="PTHR10285">
    <property type="entry name" value="URIDINE KINASE"/>
    <property type="match status" value="1"/>
</dbReference>
<evidence type="ECO:0000256" key="7">
    <source>
        <dbReference type="ARBA" id="ARBA00021478"/>
    </source>
</evidence>
<dbReference type="GeneID" id="17299739"/>
<evidence type="ECO:0000313" key="21">
    <source>
        <dbReference type="Proteomes" id="UP000011087"/>
    </source>
</evidence>